<dbReference type="AlphaFoldDB" id="A0A8S4QNL7"/>
<accession>A0A8S4QNL7</accession>
<sequence length="68" mass="7523">SEIKWCISTGGEHGVSCQRGPQDITESRKRSFNKPPNGFKKKVESASRSEACPPTPPGINFLTHIFLH</sequence>
<dbReference type="EMBL" id="CAKXAJ010007328">
    <property type="protein sequence ID" value="CAH2210360.1"/>
    <property type="molecule type" value="Genomic_DNA"/>
</dbReference>
<comment type="caution">
    <text evidence="2">The sequence shown here is derived from an EMBL/GenBank/DDBJ whole genome shotgun (WGS) entry which is preliminary data.</text>
</comment>
<keyword evidence="3" id="KW-1185">Reference proteome</keyword>
<evidence type="ECO:0000256" key="1">
    <source>
        <dbReference type="SAM" id="MobiDB-lite"/>
    </source>
</evidence>
<feature type="non-terminal residue" evidence="2">
    <location>
        <position position="1"/>
    </location>
</feature>
<protein>
    <submittedName>
        <fullName evidence="2">Jg846 protein</fullName>
    </submittedName>
</protein>
<evidence type="ECO:0000313" key="2">
    <source>
        <dbReference type="EMBL" id="CAH2210360.1"/>
    </source>
</evidence>
<name>A0A8S4QNL7_9NEOP</name>
<gene>
    <name evidence="2" type="primary">jg846</name>
    <name evidence="2" type="ORF">PAEG_LOCUS2266</name>
</gene>
<evidence type="ECO:0000313" key="3">
    <source>
        <dbReference type="Proteomes" id="UP000838756"/>
    </source>
</evidence>
<reference evidence="2" key="1">
    <citation type="submission" date="2022-03" db="EMBL/GenBank/DDBJ databases">
        <authorList>
            <person name="Lindestad O."/>
        </authorList>
    </citation>
    <scope>NUCLEOTIDE SEQUENCE</scope>
</reference>
<proteinExistence type="predicted"/>
<dbReference type="Proteomes" id="UP000838756">
    <property type="component" value="Unassembled WGS sequence"/>
</dbReference>
<feature type="region of interest" description="Disordered" evidence="1">
    <location>
        <begin position="12"/>
        <end position="54"/>
    </location>
</feature>
<organism evidence="2 3">
    <name type="scientific">Pararge aegeria aegeria</name>
    <dbReference type="NCBI Taxonomy" id="348720"/>
    <lineage>
        <taxon>Eukaryota</taxon>
        <taxon>Metazoa</taxon>
        <taxon>Ecdysozoa</taxon>
        <taxon>Arthropoda</taxon>
        <taxon>Hexapoda</taxon>
        <taxon>Insecta</taxon>
        <taxon>Pterygota</taxon>
        <taxon>Neoptera</taxon>
        <taxon>Endopterygota</taxon>
        <taxon>Lepidoptera</taxon>
        <taxon>Glossata</taxon>
        <taxon>Ditrysia</taxon>
        <taxon>Papilionoidea</taxon>
        <taxon>Nymphalidae</taxon>
        <taxon>Satyrinae</taxon>
        <taxon>Satyrini</taxon>
        <taxon>Parargina</taxon>
        <taxon>Pararge</taxon>
    </lineage>
</organism>